<comment type="caution">
    <text evidence="3">The sequence shown here is derived from an EMBL/GenBank/DDBJ whole genome shotgun (WGS) entry which is preliminary data.</text>
</comment>
<feature type="compositionally biased region" description="Low complexity" evidence="1">
    <location>
        <begin position="191"/>
        <end position="200"/>
    </location>
</feature>
<accession>A0AAJ0FXN3</accession>
<dbReference type="Proteomes" id="UP001251528">
    <property type="component" value="Unassembled WGS sequence"/>
</dbReference>
<organism evidence="3 4">
    <name type="scientific">Conoideocrella luteorostrata</name>
    <dbReference type="NCBI Taxonomy" id="1105319"/>
    <lineage>
        <taxon>Eukaryota</taxon>
        <taxon>Fungi</taxon>
        <taxon>Dikarya</taxon>
        <taxon>Ascomycota</taxon>
        <taxon>Pezizomycotina</taxon>
        <taxon>Sordariomycetes</taxon>
        <taxon>Hypocreomycetidae</taxon>
        <taxon>Hypocreales</taxon>
        <taxon>Clavicipitaceae</taxon>
        <taxon>Conoideocrella</taxon>
    </lineage>
</organism>
<reference evidence="3" key="1">
    <citation type="submission" date="2023-06" db="EMBL/GenBank/DDBJ databases">
        <title>Conoideocrella luteorostrata (Hypocreales: Clavicipitaceae), a potential biocontrol fungus for elongate hemlock scale in United States Christmas tree production areas.</title>
        <authorList>
            <person name="Barrett H."/>
            <person name="Lovett B."/>
            <person name="Macias A.M."/>
            <person name="Stajich J.E."/>
            <person name="Kasson M.T."/>
        </authorList>
    </citation>
    <scope>NUCLEOTIDE SEQUENCE</scope>
    <source>
        <strain evidence="3">ARSEF 14590</strain>
    </source>
</reference>
<gene>
    <name evidence="3" type="ORF">QQS21_009585</name>
</gene>
<evidence type="ECO:0000256" key="1">
    <source>
        <dbReference type="SAM" id="MobiDB-lite"/>
    </source>
</evidence>
<feature type="region of interest" description="Disordered" evidence="1">
    <location>
        <begin position="496"/>
        <end position="515"/>
    </location>
</feature>
<keyword evidence="2" id="KW-0812">Transmembrane</keyword>
<feature type="region of interest" description="Disordered" evidence="1">
    <location>
        <begin position="312"/>
        <end position="364"/>
    </location>
</feature>
<feature type="transmembrane region" description="Helical" evidence="2">
    <location>
        <begin position="20"/>
        <end position="42"/>
    </location>
</feature>
<dbReference type="AlphaFoldDB" id="A0AAJ0FXN3"/>
<evidence type="ECO:0000256" key="2">
    <source>
        <dbReference type="SAM" id="Phobius"/>
    </source>
</evidence>
<dbReference type="EMBL" id="JASWJB010000250">
    <property type="protein sequence ID" value="KAK2592710.1"/>
    <property type="molecule type" value="Genomic_DNA"/>
</dbReference>
<evidence type="ECO:0000313" key="4">
    <source>
        <dbReference type="Proteomes" id="UP001251528"/>
    </source>
</evidence>
<proteinExistence type="predicted"/>
<dbReference type="CDD" id="cd12087">
    <property type="entry name" value="TM_EGFR-like"/>
    <property type="match status" value="1"/>
</dbReference>
<feature type="region of interest" description="Disordered" evidence="1">
    <location>
        <begin position="191"/>
        <end position="218"/>
    </location>
</feature>
<feature type="compositionally biased region" description="Polar residues" evidence="1">
    <location>
        <begin position="342"/>
        <end position="358"/>
    </location>
</feature>
<evidence type="ECO:0000313" key="3">
    <source>
        <dbReference type="EMBL" id="KAK2592710.1"/>
    </source>
</evidence>
<keyword evidence="2" id="KW-1133">Transmembrane helix</keyword>
<name>A0AAJ0FXN3_9HYPO</name>
<protein>
    <submittedName>
        <fullName evidence="3">Uncharacterized protein</fullName>
    </submittedName>
</protein>
<feature type="region of interest" description="Disordered" evidence="1">
    <location>
        <begin position="78"/>
        <end position="99"/>
    </location>
</feature>
<keyword evidence="2" id="KW-0472">Membrane</keyword>
<keyword evidence="4" id="KW-1185">Reference proteome</keyword>
<feature type="compositionally biased region" description="Polar residues" evidence="1">
    <location>
        <begin position="201"/>
        <end position="210"/>
    </location>
</feature>
<sequence>MESPAALEKDGRPRGLSLAALLAIELFGGIIVFLILGSFAFWRVRIHRKSWNSMEHAISDEHSQARLDERPLLKAKSTLSRPSRWDSRRKPTLLPPIAPLPPLPTYNSLRFYRSSVRSPERAKKSIDNNDWRGLQVRQSAKQKLNALSVHKRGLQKLMSYRYQKQTQQHEGDQKQLQQSNHLYERDIHQTRCQNQQRQQTHPVQKNSTSGAARDSLTAPNYTRQLLTAAADVSLKTDKPQASSALGFPLATRSVNANGLQEREFTFSSLNSWMSPGSVTSTTSEGHLLAGATKPLQLPKDAVRSKYEQVYDAGSHHDQTTPPSQTNWERHTHTFKGKPIGHTQPNTQTHITQKSQPKQATDHGTCKRTVTIKRALSPPAAVGLDDSVSLMPLSPSSSITGDTGFAQIEISSTDSNYQPATTNIFSKLPNERLDRQTANRSNNDVPTLNMTIARLRRMNSMVSSCSAASLATCIAPETGARPFARMLNAGVTLTGKTPKPEASGSRHYFNVGKYRS</sequence>